<sequence>MRKYGISILAGCLLVLPLTACSSESGNSGARNNGAGSNGSEAPGHAVSENANVWTSGSQGNAASESDGGKKTIVFSAFWQDSKFEDASKKYMALHPNIEIKLEEGDYADETLEADIDKYAKTTNAAMLAGKGPDLLQMDLLPADNYVKHNLLADLNPMLAQDTSFNKSDYFNNILDNVRVGQSLYEMPMTFFLMGFAGDADAIAKTNVNFDDQAWSWSDFAKTAGELTAKGPLPSALSYFGPEYLLSEMVSDDYNLFMDAAEHKARFDSASFTGLMKQVKSLFDDGVVSKIGRGSNAYFQSVQINSPSDYLETMQGISLGVKLTHKELGNHMRLYAKPHAQENTPGGYFKTYRNIAISAGSKVKPEAWDFIKFLMSEEIQSSSNSTGFPINKAAFTKQIAELKAKGSFKSYPEGPLQGKDVKVDQEMLNGLNSYVNGAVHPVMDADADKIREIIVDEAKAYYAGQKSAEDVANLVQNKVTTYLNE</sequence>
<comment type="similarity">
    <text evidence="2">Belongs to the bacterial solute-binding protein 1 family.</text>
</comment>
<feature type="compositionally biased region" description="Low complexity" evidence="5">
    <location>
        <begin position="26"/>
        <end position="44"/>
    </location>
</feature>
<evidence type="ECO:0000256" key="3">
    <source>
        <dbReference type="ARBA" id="ARBA00022448"/>
    </source>
</evidence>
<dbReference type="InterPro" id="IPR050490">
    <property type="entry name" value="Bact_solute-bd_prot1"/>
</dbReference>
<dbReference type="Pfam" id="PF01547">
    <property type="entry name" value="SBP_bac_1"/>
    <property type="match status" value="1"/>
</dbReference>
<dbReference type="GO" id="GO:0030313">
    <property type="term" value="C:cell envelope"/>
    <property type="evidence" value="ECO:0007669"/>
    <property type="project" value="UniProtKB-SubCell"/>
</dbReference>
<evidence type="ECO:0000313" key="7">
    <source>
        <dbReference type="EMBL" id="REE55421.1"/>
    </source>
</evidence>
<dbReference type="AlphaFoldDB" id="A0A3D9PYF9"/>
<gene>
    <name evidence="7" type="ORF">A8990_16913</name>
</gene>
<evidence type="ECO:0000256" key="6">
    <source>
        <dbReference type="SAM" id="SignalP"/>
    </source>
</evidence>
<dbReference type="SUPFAM" id="SSF53850">
    <property type="entry name" value="Periplasmic binding protein-like II"/>
    <property type="match status" value="1"/>
</dbReference>
<organism evidence="7 8">
    <name type="scientific">Paenibacillus taihuensis</name>
    <dbReference type="NCBI Taxonomy" id="1156355"/>
    <lineage>
        <taxon>Bacteria</taxon>
        <taxon>Bacillati</taxon>
        <taxon>Bacillota</taxon>
        <taxon>Bacilli</taxon>
        <taxon>Bacillales</taxon>
        <taxon>Paenibacillaceae</taxon>
        <taxon>Paenibacillus</taxon>
    </lineage>
</organism>
<feature type="region of interest" description="Disordered" evidence="5">
    <location>
        <begin position="26"/>
        <end position="46"/>
    </location>
</feature>
<evidence type="ECO:0000313" key="8">
    <source>
        <dbReference type="Proteomes" id="UP000256304"/>
    </source>
</evidence>
<name>A0A3D9PYF9_9BACL</name>
<accession>A0A3D9PYF9</accession>
<comment type="subcellular location">
    <subcellularLocation>
        <location evidence="1">Cell envelope</location>
    </subcellularLocation>
</comment>
<dbReference type="OrthoDB" id="1992988at2"/>
<keyword evidence="7" id="KW-0762">Sugar transport</keyword>
<comment type="caution">
    <text evidence="7">The sequence shown here is derived from an EMBL/GenBank/DDBJ whole genome shotgun (WGS) entry which is preliminary data.</text>
</comment>
<dbReference type="EMBL" id="QTTN01000069">
    <property type="protein sequence ID" value="REE55421.1"/>
    <property type="molecule type" value="Genomic_DNA"/>
</dbReference>
<proteinExistence type="inferred from homology"/>
<keyword evidence="4 6" id="KW-0732">Signal</keyword>
<feature type="chain" id="PRO_5017566342" evidence="6">
    <location>
        <begin position="23"/>
        <end position="485"/>
    </location>
</feature>
<dbReference type="RefSeq" id="WP_116192770.1">
    <property type="nucleotide sequence ID" value="NZ_QTTN01000069.1"/>
</dbReference>
<evidence type="ECO:0000256" key="4">
    <source>
        <dbReference type="ARBA" id="ARBA00022729"/>
    </source>
</evidence>
<dbReference type="PANTHER" id="PTHR43649:SF31">
    <property type="entry name" value="SN-GLYCEROL-3-PHOSPHATE-BINDING PERIPLASMIC PROTEIN UGPB"/>
    <property type="match status" value="1"/>
</dbReference>
<keyword evidence="3" id="KW-0813">Transport</keyword>
<dbReference type="Proteomes" id="UP000256304">
    <property type="component" value="Unassembled WGS sequence"/>
</dbReference>
<feature type="signal peptide" evidence="6">
    <location>
        <begin position="1"/>
        <end position="22"/>
    </location>
</feature>
<dbReference type="PANTHER" id="PTHR43649">
    <property type="entry name" value="ARABINOSE-BINDING PROTEIN-RELATED"/>
    <property type="match status" value="1"/>
</dbReference>
<evidence type="ECO:0000256" key="2">
    <source>
        <dbReference type="ARBA" id="ARBA00008520"/>
    </source>
</evidence>
<evidence type="ECO:0000256" key="1">
    <source>
        <dbReference type="ARBA" id="ARBA00004196"/>
    </source>
</evidence>
<protein>
    <submittedName>
        <fullName evidence="7">Multiple sugar transport system substrate-binding protein</fullName>
    </submittedName>
</protein>
<reference evidence="7 8" key="1">
    <citation type="submission" date="2018-08" db="EMBL/GenBank/DDBJ databases">
        <title>Genomic Encyclopedia of Type Strains, Phase III (KMG-III): the genomes of soil and plant-associated and newly described type strains.</title>
        <authorList>
            <person name="Whitman W."/>
        </authorList>
    </citation>
    <scope>NUCLEOTIDE SEQUENCE [LARGE SCALE GENOMIC DNA]</scope>
    <source>
        <strain evidence="7 8">CGMCC 1.10966</strain>
    </source>
</reference>
<dbReference type="Gene3D" id="3.40.190.10">
    <property type="entry name" value="Periplasmic binding protein-like II"/>
    <property type="match status" value="1"/>
</dbReference>
<dbReference type="InterPro" id="IPR006059">
    <property type="entry name" value="SBP"/>
</dbReference>
<evidence type="ECO:0000256" key="5">
    <source>
        <dbReference type="SAM" id="MobiDB-lite"/>
    </source>
</evidence>
<keyword evidence="8" id="KW-1185">Reference proteome</keyword>